<evidence type="ECO:0000313" key="5">
    <source>
        <dbReference type="Proteomes" id="UP000078486"/>
    </source>
</evidence>
<dbReference type="PROSITE" id="PS50835">
    <property type="entry name" value="IG_LIKE"/>
    <property type="match status" value="1"/>
</dbReference>
<feature type="domain" description="Fibronectin type-III" evidence="3">
    <location>
        <begin position="731"/>
        <end position="822"/>
    </location>
</feature>
<evidence type="ECO:0008006" key="6">
    <source>
        <dbReference type="Google" id="ProtNLM"/>
    </source>
</evidence>
<dbReference type="SUPFAM" id="SSF49265">
    <property type="entry name" value="Fibronectin type III"/>
    <property type="match status" value="2"/>
</dbReference>
<dbReference type="PANTHER" id="PTHR46388">
    <property type="entry name" value="NHL REPEAT-CONTAINING PROTEIN 2"/>
    <property type="match status" value="1"/>
</dbReference>
<dbReference type="SUPFAM" id="SSF49313">
    <property type="entry name" value="Cadherin-like"/>
    <property type="match status" value="3"/>
</dbReference>
<dbReference type="InterPro" id="IPR011042">
    <property type="entry name" value="6-blade_b-propeller_TolB-like"/>
</dbReference>
<reference evidence="4 5" key="1">
    <citation type="submission" date="2016-01" db="EMBL/GenBank/DDBJ databases">
        <title>High potential of lignocellulose degradation of a new Verrucomicrobia species.</title>
        <authorList>
            <person name="Wang Y."/>
            <person name="Shi Y."/>
            <person name="Qiu Z."/>
            <person name="Liu S."/>
            <person name="Yang H."/>
        </authorList>
    </citation>
    <scope>NUCLEOTIDE SEQUENCE [LARGE SCALE GENOMIC DNA]</scope>
    <source>
        <strain evidence="4 5">TSB47</strain>
    </source>
</reference>
<proteinExistence type="predicted"/>
<dbReference type="SMART" id="SM00060">
    <property type="entry name" value="FN3"/>
    <property type="match status" value="2"/>
</dbReference>
<feature type="signal peptide" evidence="1">
    <location>
        <begin position="1"/>
        <end position="30"/>
    </location>
</feature>
<dbReference type="InterPro" id="IPR036179">
    <property type="entry name" value="Ig-like_dom_sf"/>
</dbReference>
<dbReference type="CDD" id="cd00096">
    <property type="entry name" value="Ig"/>
    <property type="match status" value="1"/>
</dbReference>
<dbReference type="Gene3D" id="2.120.10.30">
    <property type="entry name" value="TolB, C-terminal domain"/>
    <property type="match status" value="1"/>
</dbReference>
<dbReference type="InterPro" id="IPR033803">
    <property type="entry name" value="CBD-like_Golvesin-Xly"/>
</dbReference>
<dbReference type="PANTHER" id="PTHR46388:SF2">
    <property type="entry name" value="NHL REPEAT-CONTAINING PROTEIN 2"/>
    <property type="match status" value="1"/>
</dbReference>
<dbReference type="CDD" id="cd05819">
    <property type="entry name" value="NHL"/>
    <property type="match status" value="1"/>
</dbReference>
<keyword evidence="5" id="KW-1185">Reference proteome</keyword>
<dbReference type="GO" id="GO:0005509">
    <property type="term" value="F:calcium ion binding"/>
    <property type="evidence" value="ECO:0007669"/>
    <property type="project" value="InterPro"/>
</dbReference>
<dbReference type="InterPro" id="IPR003961">
    <property type="entry name" value="FN3_dom"/>
</dbReference>
<evidence type="ECO:0000259" key="2">
    <source>
        <dbReference type="PROSITE" id="PS50835"/>
    </source>
</evidence>
<dbReference type="Gene3D" id="2.40.10.500">
    <property type="match status" value="1"/>
</dbReference>
<feature type="domain" description="Fibronectin type-III" evidence="3">
    <location>
        <begin position="497"/>
        <end position="587"/>
    </location>
</feature>
<dbReference type="Gene3D" id="2.60.40.10">
    <property type="entry name" value="Immunoglobulins"/>
    <property type="match status" value="6"/>
</dbReference>
<gene>
    <name evidence="4" type="ORF">AW736_14425</name>
</gene>
<feature type="domain" description="Ig-like" evidence="2">
    <location>
        <begin position="1324"/>
        <end position="1405"/>
    </location>
</feature>
<dbReference type="OrthoDB" id="194957at2"/>
<dbReference type="InterPro" id="IPR015919">
    <property type="entry name" value="Cadherin-like_sf"/>
</dbReference>
<dbReference type="Pfam" id="PF07679">
    <property type="entry name" value="I-set"/>
    <property type="match status" value="1"/>
</dbReference>
<dbReference type="SUPFAM" id="SSF51445">
    <property type="entry name" value="(Trans)glycosidases"/>
    <property type="match status" value="1"/>
</dbReference>
<dbReference type="SUPFAM" id="SSF48726">
    <property type="entry name" value="Immunoglobulin"/>
    <property type="match status" value="1"/>
</dbReference>
<dbReference type="Pfam" id="PF05345">
    <property type="entry name" value="He_PIG"/>
    <property type="match status" value="3"/>
</dbReference>
<evidence type="ECO:0000256" key="1">
    <source>
        <dbReference type="SAM" id="SignalP"/>
    </source>
</evidence>
<dbReference type="Proteomes" id="UP000078486">
    <property type="component" value="Unassembled WGS sequence"/>
</dbReference>
<dbReference type="RefSeq" id="WP_068770880.1">
    <property type="nucleotide sequence ID" value="NZ_CP109796.1"/>
</dbReference>
<dbReference type="EMBL" id="LRRQ01000103">
    <property type="protein sequence ID" value="OAM89152.1"/>
    <property type="molecule type" value="Genomic_DNA"/>
</dbReference>
<dbReference type="InterPro" id="IPR036116">
    <property type="entry name" value="FN3_sf"/>
</dbReference>
<sequence length="1447" mass="147043">MKKTPLLKWTWMTLAAAVCAPLLPVPDVVAEPAQASQADSFVASTAVATHWRKGGSTTTPFPDVYMAKFDQLADLLVDSGIRHIRDTGSSDDFIKRIQWLADAGVKSIITIHPAAGLRPDPNYWAAGESYGNATTPVYNIDDFIRKAGRDTVAFVEMNNELDSASQRAATRWHPGDTATLSDDPASDSYYINYIKAATASAKARLAADPALADIPLIGPSFQTPQSAPVTEADSPYLKTGDLGAHVDYSNIHHYYYGREPETGTIRGIDFVIENCAQAQAPGKGMIVTEGGAPTVSGASPQVWPPVVQGRYMPRYFLAHFLKGFAVTAAYELVDEGWNVSVDPPAPTTVNEQNFGLIQNNLAPKPAYHAVKNLLSVLKDPGSAFAAGTLDYTMSGDTGNVCSALFQKRNGDFYLCLWLGISSYNATTDGAIFDNPPQTVSLALPASIQGARIFTLDDTGVMSATDAPIAGGALSVAVTDRVTIVRLGASASGGAASAPAGLRATPAAGQITLKWAPVFEADSYIIKRATAADGVYTTVSSGITATEYTDTGLADGAPVYYTVTAVAPGGESAASAPVSAVPFKSIIDNLDGAPFVTLTGAWTASVSAPFGNTKFPLDSYGANYLHDGNAGKGGKSAAFTPAIATAGGYDVYIRWVANGNRPNNTPVEITDTAGTHSVTVNQKANSGTWMLLGTYDFAAGAAGAAGGVVIKNDGTAAGTYVIADAVRFVLVKPRPPAGLVATSGSPPLTLSWSAVTGATGYTVRRAPAPAGPWTVLAQNLAATTYSDIAAAADTVYYYTVASIGAAAGEGVPSHPVAGASLSPVISSALTKSGAVAEPFSYQIVANHSPASYGATGLPSGLNINTATGLISGAPAQSGTFNVGLSATNPAGTGTATLVMTIAEELFPPVITSATAAPAYVGEPFLYNITATNEPDAFGASPLPGGLSIDPATGEIAGIPTASGSSQIVLSATNSKGADTATLALTINPVRYAPVISGSATADGSLGTGFTYQITANHLPSSYTATGLPEGLSLNASTGEISGTPAISGKFNVTLTAANAAGSARAEIVITIAGIVEVESVVENTPALNSPAAGVFDAAGNLFVVDAGAIKKIAVTDDSVSTFAAIANATAIAIAGDGTFYVGASDGSITKLHADGTPVTPALAAGLGDIGGLAVAGDGTVYVSEIDTNKLRKIAVDGTIATLVETGLNSPAGLALNEATGRLYIADAASNTLKEVNLATGAVTTAATGLSTPEAVAIDASGLVYIADTGSGKVRAYDPVSRQTATVADNADGELNGPAGIAINPDGFVHVMDTGNAAVRIILASPAPVIPLANTSAATRATVTFDGTVRASPSATYQWYKDGALISGATGATLEIVSLRTADAGVYSVIAANEVGRSSDRLALTVTGNDPPLSDGDFDTGGGAPSGWLAGVLGLLLLLRRCGRKRYVE</sequence>
<feature type="chain" id="PRO_5008088856" description="Ig-like domain-containing protein" evidence="1">
    <location>
        <begin position="31"/>
        <end position="1447"/>
    </location>
</feature>
<dbReference type="Pfam" id="PF25275">
    <property type="entry name" value="Golvesin_C"/>
    <property type="match status" value="1"/>
</dbReference>
<name>A0A178IGL3_9BACT</name>
<dbReference type="Pfam" id="PF08450">
    <property type="entry name" value="SGL"/>
    <property type="match status" value="1"/>
</dbReference>
<dbReference type="SUPFAM" id="SSF63829">
    <property type="entry name" value="Calcium-dependent phosphotriesterase"/>
    <property type="match status" value="1"/>
</dbReference>
<dbReference type="PROSITE" id="PS50853">
    <property type="entry name" value="FN3"/>
    <property type="match status" value="2"/>
</dbReference>
<dbReference type="STRING" id="1184151.AW736_14425"/>
<dbReference type="InterPro" id="IPR007110">
    <property type="entry name" value="Ig-like_dom"/>
</dbReference>
<dbReference type="InterPro" id="IPR013658">
    <property type="entry name" value="SGL"/>
</dbReference>
<keyword evidence="1" id="KW-0732">Signal</keyword>
<protein>
    <recommendedName>
        <fullName evidence="6">Ig-like domain-containing protein</fullName>
    </recommendedName>
</protein>
<dbReference type="InterPro" id="IPR013098">
    <property type="entry name" value="Ig_I-set"/>
</dbReference>
<evidence type="ECO:0000259" key="3">
    <source>
        <dbReference type="PROSITE" id="PS50853"/>
    </source>
</evidence>
<comment type="caution">
    <text evidence="4">The sequence shown here is derived from an EMBL/GenBank/DDBJ whole genome shotgun (WGS) entry which is preliminary data.</text>
</comment>
<evidence type="ECO:0000313" key="4">
    <source>
        <dbReference type="EMBL" id="OAM89152.1"/>
    </source>
</evidence>
<dbReference type="Gene3D" id="3.20.20.80">
    <property type="entry name" value="Glycosidases"/>
    <property type="match status" value="1"/>
</dbReference>
<organism evidence="4 5">
    <name type="scientific">Termitidicoccus mucosus</name>
    <dbReference type="NCBI Taxonomy" id="1184151"/>
    <lineage>
        <taxon>Bacteria</taxon>
        <taxon>Pseudomonadati</taxon>
        <taxon>Verrucomicrobiota</taxon>
        <taxon>Opitutia</taxon>
        <taxon>Opitutales</taxon>
        <taxon>Opitutaceae</taxon>
        <taxon>Termitidicoccus</taxon>
    </lineage>
</organism>
<dbReference type="InterPro" id="IPR017853">
    <property type="entry name" value="GH"/>
</dbReference>
<accession>A0A178IGL3</accession>
<dbReference type="InterPro" id="IPR013783">
    <property type="entry name" value="Ig-like_fold"/>
</dbReference>
<dbReference type="CDD" id="cd00063">
    <property type="entry name" value="FN3"/>
    <property type="match status" value="2"/>
</dbReference>
<dbReference type="GO" id="GO:0016020">
    <property type="term" value="C:membrane"/>
    <property type="evidence" value="ECO:0007669"/>
    <property type="project" value="InterPro"/>
</dbReference>